<feature type="compositionally biased region" description="Basic and acidic residues" evidence="1">
    <location>
        <begin position="983"/>
        <end position="1001"/>
    </location>
</feature>
<feature type="compositionally biased region" description="Basic and acidic residues" evidence="1">
    <location>
        <begin position="958"/>
        <end position="969"/>
    </location>
</feature>
<feature type="region of interest" description="Disordered" evidence="1">
    <location>
        <begin position="923"/>
        <end position="1040"/>
    </location>
</feature>
<organism evidence="3 4">
    <name type="scientific">Aquimarina addita</name>
    <dbReference type="NCBI Taxonomy" id="870485"/>
    <lineage>
        <taxon>Bacteria</taxon>
        <taxon>Pseudomonadati</taxon>
        <taxon>Bacteroidota</taxon>
        <taxon>Flavobacteriia</taxon>
        <taxon>Flavobacteriales</taxon>
        <taxon>Flavobacteriaceae</taxon>
        <taxon>Aquimarina</taxon>
    </lineage>
</organism>
<keyword evidence="2" id="KW-0812">Transmembrane</keyword>
<dbReference type="PANTHER" id="PTHR34491:SF156">
    <property type="entry name" value="KINESIN MOTOR DOMAIN-CONTAINING PROTEIN"/>
    <property type="match status" value="1"/>
</dbReference>
<dbReference type="Proteomes" id="UP001500459">
    <property type="component" value="Unassembled WGS sequence"/>
</dbReference>
<evidence type="ECO:0000313" key="3">
    <source>
        <dbReference type="EMBL" id="GAA4109531.1"/>
    </source>
</evidence>
<feature type="compositionally biased region" description="Basic and acidic residues" evidence="1">
    <location>
        <begin position="1021"/>
        <end position="1032"/>
    </location>
</feature>
<feature type="transmembrane region" description="Helical" evidence="2">
    <location>
        <begin position="57"/>
        <end position="82"/>
    </location>
</feature>
<evidence type="ECO:0000313" key="4">
    <source>
        <dbReference type="Proteomes" id="UP001500459"/>
    </source>
</evidence>
<keyword evidence="2" id="KW-0472">Membrane</keyword>
<dbReference type="PANTHER" id="PTHR34491">
    <property type="entry name" value="A-TYPE INCLUSION PROTEIN, PUTATIVE-RELATED"/>
    <property type="match status" value="1"/>
</dbReference>
<feature type="compositionally biased region" description="Gly residues" evidence="1">
    <location>
        <begin position="970"/>
        <end position="982"/>
    </location>
</feature>
<sequence>MDSFELIKSKLEEFIKRYYVNELIKGVILFFTIGVLYFLVTVLIEYVMWLSIGARTILFWLFIIVEFSLFIKFIVIPVAGLLRLTKGIDYKEASLIIGKHFADVNDKLLNLLQLRENEESSSLLIASIEQKSEELKPVPFKLAIDFKENQKYLKYAIIPILIFIVVSFFGNKNWFSEGYGRVVNYEVAYEPPAPFQFFIINDELTALENKDFVIEVKTTGDVVPENVTVSYNDEIYFLKNTGVGSFQYTFTKPKESINFILSSNDVNSKEYELEVVPVPTLLDFEMFLDYPSYTGKKDEVLKSSGNGIIPEGTKVSWNVHARNTDEVHMKTMDSLYVFENKEGNFQYKKGLYNDWDYEITTSNTNVKDYDNLSFSINVVKDQYPELNITSKMDSIDNSSLYFYGRVSDDYGLRKLRMVYYDVDNNEDKIYKNIQVNPSVFSEFVSVFPGDLSLTKGVDYEFYFEVFDNDVIHNYKSTRSQVFNFRQLTKGEEEDKRLKEQNESISGLNKSLKKFKEQQEDLQALSKIQKEKKRLNFNDKKKLQEYLKRQKEEEKVMKNFAKKLKENLNDLEKKEEPFKDALKEMMERNEEKLKKNEKLLEEINEMMEKMQKEELTEKLEELSKENKNVKKNLEQLLELTKRLYVIEKHEKLSDKLLDLAEQQEKLSDKNEKDNTKEAQEKLNEEFEKFQKEMDGLRKENESLKKPMNLDQKEEDEKDIEKEQQKATDNLEKKEQSEAKKNQKSAAQKMKEMSKGMQMEMGMSGEAQQQEDMDMLRQILDNLVDFSLEQEDLMKQFKGIDVDNPAYSGKLKRQSVLRENFIHIDDSLYALALRTPKISDKVTTKLTDIEFNLDKSLERLAENQVVFGSTNQQYVVTGSNDLAYFLSKVLEQMQNSMPSSGKGKGDSKGFQLPDIIKKQEELNEKMKEGSEKGKGEKEEQGKQSGNNPGDNEGGKQGGKSGKEGKEGKEGEGNQGKGQGKNGKNGKGEVEGKDGNNGESELQKENMNGELFEIYKQQQQLRNALEEKLSKEGKGRKSGSNILRRMEQVEQELLDKGFNQNTLSKMLELKHELLKMEDATFEQGEEERRESKTNKNSFDNETIDPLGKAKQYFNTTEILNRQVLPLRQNYKRRVQDYFKKSND</sequence>
<feature type="transmembrane region" description="Helical" evidence="2">
    <location>
        <begin position="26"/>
        <end position="51"/>
    </location>
</feature>
<keyword evidence="2" id="KW-1133">Transmembrane helix</keyword>
<feature type="region of interest" description="Disordered" evidence="1">
    <location>
        <begin position="1077"/>
        <end position="1103"/>
    </location>
</feature>
<dbReference type="RefSeq" id="WP_344924668.1">
    <property type="nucleotide sequence ID" value="NZ_BAABCW010000002.1"/>
</dbReference>
<evidence type="ECO:0000256" key="2">
    <source>
        <dbReference type="SAM" id="Phobius"/>
    </source>
</evidence>
<protein>
    <submittedName>
        <fullName evidence="3">ATPase</fullName>
    </submittedName>
</protein>
<name>A0ABP7XAK0_9FLAO</name>
<proteinExistence type="predicted"/>
<accession>A0ABP7XAK0</accession>
<reference evidence="4" key="1">
    <citation type="journal article" date="2019" name="Int. J. Syst. Evol. Microbiol.">
        <title>The Global Catalogue of Microorganisms (GCM) 10K type strain sequencing project: providing services to taxonomists for standard genome sequencing and annotation.</title>
        <authorList>
            <consortium name="The Broad Institute Genomics Platform"/>
            <consortium name="The Broad Institute Genome Sequencing Center for Infectious Disease"/>
            <person name="Wu L."/>
            <person name="Ma J."/>
        </authorList>
    </citation>
    <scope>NUCLEOTIDE SEQUENCE [LARGE SCALE GENOMIC DNA]</scope>
    <source>
        <strain evidence="4">JCM 17106</strain>
    </source>
</reference>
<feature type="compositionally biased region" description="Basic and acidic residues" evidence="1">
    <location>
        <begin position="717"/>
        <end position="739"/>
    </location>
</feature>
<evidence type="ECO:0000256" key="1">
    <source>
        <dbReference type="SAM" id="MobiDB-lite"/>
    </source>
</evidence>
<dbReference type="EMBL" id="BAABCW010000002">
    <property type="protein sequence ID" value="GAA4109531.1"/>
    <property type="molecule type" value="Genomic_DNA"/>
</dbReference>
<feature type="compositionally biased region" description="Basic and acidic residues" evidence="1">
    <location>
        <begin position="693"/>
        <end position="703"/>
    </location>
</feature>
<keyword evidence="4" id="KW-1185">Reference proteome</keyword>
<feature type="transmembrane region" description="Helical" evidence="2">
    <location>
        <begin position="152"/>
        <end position="170"/>
    </location>
</feature>
<comment type="caution">
    <text evidence="3">The sequence shown here is derived from an EMBL/GenBank/DDBJ whole genome shotgun (WGS) entry which is preliminary data.</text>
</comment>
<feature type="region of interest" description="Disordered" evidence="1">
    <location>
        <begin position="693"/>
        <end position="753"/>
    </location>
</feature>
<gene>
    <name evidence="3" type="ORF">GCM10022393_06170</name>
</gene>
<feature type="compositionally biased region" description="Basic and acidic residues" evidence="1">
    <location>
        <begin position="923"/>
        <end position="939"/>
    </location>
</feature>